<protein>
    <submittedName>
        <fullName evidence="1">Uncharacterized protein</fullName>
    </submittedName>
</protein>
<sequence>MPLLTLDEFFDDNGDEESLAPNQWGYGRPPLAVLAARLAEIAGRPEVAWVRVQPHPETLDLARLAGEAVAICAPVDEARCAAWVEGLESSGVLAGLVDDYREVPPVPAGATVWSVLWD</sequence>
<reference evidence="2" key="1">
    <citation type="submission" date="2023-07" db="EMBL/GenBank/DDBJ databases">
        <title>30 novel species of actinomycetes from the DSMZ collection.</title>
        <authorList>
            <person name="Nouioui I."/>
        </authorList>
    </citation>
    <scope>NUCLEOTIDE SEQUENCE [LARGE SCALE GENOMIC DNA]</scope>
    <source>
        <strain evidence="2">DSM 44915</strain>
    </source>
</reference>
<dbReference type="EMBL" id="JAVREO010000008">
    <property type="protein sequence ID" value="MDT0267791.1"/>
    <property type="molecule type" value="Genomic_DNA"/>
</dbReference>
<evidence type="ECO:0000313" key="1">
    <source>
        <dbReference type="EMBL" id="MDT0267791.1"/>
    </source>
</evidence>
<gene>
    <name evidence="1" type="ORF">RM844_16015</name>
</gene>
<evidence type="ECO:0000313" key="2">
    <source>
        <dbReference type="Proteomes" id="UP001183410"/>
    </source>
</evidence>
<comment type="caution">
    <text evidence="1">The sequence shown here is derived from an EMBL/GenBank/DDBJ whole genome shotgun (WGS) entry which is preliminary data.</text>
</comment>
<dbReference type="RefSeq" id="WP_311667863.1">
    <property type="nucleotide sequence ID" value="NZ_JAVREO010000008.1"/>
</dbReference>
<dbReference type="Proteomes" id="UP001183410">
    <property type="component" value="Unassembled WGS sequence"/>
</dbReference>
<name>A0ABU2JS26_9ACTN</name>
<accession>A0ABU2JS26</accession>
<keyword evidence="2" id="KW-1185">Reference proteome</keyword>
<proteinExistence type="predicted"/>
<organism evidence="1 2">
    <name type="scientific">Streptomyces chisholmiae</name>
    <dbReference type="NCBI Taxonomy" id="3075540"/>
    <lineage>
        <taxon>Bacteria</taxon>
        <taxon>Bacillati</taxon>
        <taxon>Actinomycetota</taxon>
        <taxon>Actinomycetes</taxon>
        <taxon>Kitasatosporales</taxon>
        <taxon>Streptomycetaceae</taxon>
        <taxon>Streptomyces</taxon>
    </lineage>
</organism>